<dbReference type="RefSeq" id="WP_290363255.1">
    <property type="nucleotide sequence ID" value="NZ_JAUFQU010000001.1"/>
</dbReference>
<reference evidence="3" key="1">
    <citation type="journal article" date="2019" name="Int. J. Syst. Evol. Microbiol.">
        <title>The Global Catalogue of Microorganisms (GCM) 10K type strain sequencing project: providing services to taxonomists for standard genome sequencing and annotation.</title>
        <authorList>
            <consortium name="The Broad Institute Genomics Platform"/>
            <consortium name="The Broad Institute Genome Sequencing Center for Infectious Disease"/>
            <person name="Wu L."/>
            <person name="Ma J."/>
        </authorList>
    </citation>
    <scope>NUCLEOTIDE SEQUENCE [LARGE SCALE GENOMIC DNA]</scope>
    <source>
        <strain evidence="3">CECT 7184</strain>
    </source>
</reference>
<evidence type="ECO:0000256" key="1">
    <source>
        <dbReference type="SAM" id="SignalP"/>
    </source>
</evidence>
<dbReference type="Proteomes" id="UP001242368">
    <property type="component" value="Unassembled WGS sequence"/>
</dbReference>
<keyword evidence="3" id="KW-1185">Reference proteome</keyword>
<feature type="signal peptide" evidence="1">
    <location>
        <begin position="1"/>
        <end position="19"/>
    </location>
</feature>
<gene>
    <name evidence="2" type="ORF">QW060_08795</name>
</gene>
<dbReference type="EMBL" id="JAUFQU010000001">
    <property type="protein sequence ID" value="MDN3707231.1"/>
    <property type="molecule type" value="Genomic_DNA"/>
</dbReference>
<evidence type="ECO:0000313" key="3">
    <source>
        <dbReference type="Proteomes" id="UP001242368"/>
    </source>
</evidence>
<protein>
    <submittedName>
        <fullName evidence="2">Uncharacterized protein</fullName>
    </submittedName>
</protein>
<accession>A0ABT8CSW8</accession>
<name>A0ABT8CSW8_9FLAO</name>
<feature type="chain" id="PRO_5047256816" evidence="1">
    <location>
        <begin position="20"/>
        <end position="104"/>
    </location>
</feature>
<comment type="caution">
    <text evidence="2">The sequence shown here is derived from an EMBL/GenBank/DDBJ whole genome shotgun (WGS) entry which is preliminary data.</text>
</comment>
<keyword evidence="1" id="KW-0732">Signal</keyword>
<proteinExistence type="predicted"/>
<organism evidence="2 3">
    <name type="scientific">Paenimyroides ceti</name>
    <dbReference type="NCBI Taxonomy" id="395087"/>
    <lineage>
        <taxon>Bacteria</taxon>
        <taxon>Pseudomonadati</taxon>
        <taxon>Bacteroidota</taxon>
        <taxon>Flavobacteriia</taxon>
        <taxon>Flavobacteriales</taxon>
        <taxon>Flavobacteriaceae</taxon>
        <taxon>Paenimyroides</taxon>
    </lineage>
</organism>
<sequence length="104" mass="11887">MKNVVIIAALFAAIANVSANTKEIKDSLKVIEESQNDNRGKGKNKGNCWLLVQYTDEDGANYQSKDYYWETKSLEECFSKISEKTKSYEENRAISVLSFKSEYK</sequence>
<evidence type="ECO:0000313" key="2">
    <source>
        <dbReference type="EMBL" id="MDN3707231.1"/>
    </source>
</evidence>